<comment type="subunit">
    <text evidence="1">Homotetramer.</text>
</comment>
<dbReference type="EMBL" id="JAWDGP010002612">
    <property type="protein sequence ID" value="KAK3781685.1"/>
    <property type="molecule type" value="Genomic_DNA"/>
</dbReference>
<sequence length="158" mass="17985">MSGMNDEGRLENQENTNHSNADQTGNDATISTDAEKPLFSNMTFEELRQTNEKFIRERNWHQFHSPRNVLLAMIGEVGELSEIFQWKGEVSEGLPELSPAEREHVGQEVSDILIYLLDFASRCKIDLPAAVVKKMTANAKKYPVDKAYGKSNKYTDYQ</sequence>
<comment type="cofactor">
    <cofactor evidence="1">
        <name>Mg(2+)</name>
        <dbReference type="ChEBI" id="CHEBI:18420"/>
    </cofactor>
</comment>
<dbReference type="CDD" id="cd11537">
    <property type="entry name" value="NTP-PPase_RS21-C6_like"/>
    <property type="match status" value="1"/>
</dbReference>
<gene>
    <name evidence="3" type="ORF">RRG08_043595</name>
</gene>
<accession>A0AAE1A5P2</accession>
<dbReference type="GO" id="GO:0000287">
    <property type="term" value="F:magnesium ion binding"/>
    <property type="evidence" value="ECO:0007669"/>
    <property type="project" value="UniProtKB-UniRule"/>
</dbReference>
<dbReference type="InterPro" id="IPR052555">
    <property type="entry name" value="dCTP_Pyrophosphatase"/>
</dbReference>
<dbReference type="GO" id="GO:0006253">
    <property type="term" value="P:dCTP catabolic process"/>
    <property type="evidence" value="ECO:0007669"/>
    <property type="project" value="UniProtKB-UniRule"/>
</dbReference>
<dbReference type="AlphaFoldDB" id="A0AAE1A5P2"/>
<organism evidence="3 4">
    <name type="scientific">Elysia crispata</name>
    <name type="common">lettuce slug</name>
    <dbReference type="NCBI Taxonomy" id="231223"/>
    <lineage>
        <taxon>Eukaryota</taxon>
        <taxon>Metazoa</taxon>
        <taxon>Spiralia</taxon>
        <taxon>Lophotrochozoa</taxon>
        <taxon>Mollusca</taxon>
        <taxon>Gastropoda</taxon>
        <taxon>Heterobranchia</taxon>
        <taxon>Euthyneura</taxon>
        <taxon>Panpulmonata</taxon>
        <taxon>Sacoglossa</taxon>
        <taxon>Placobranchoidea</taxon>
        <taxon>Plakobranchidae</taxon>
        <taxon>Elysia</taxon>
    </lineage>
</organism>
<dbReference type="PANTHER" id="PTHR46523:SF1">
    <property type="entry name" value="DCTP PYROPHOSPHATASE 1"/>
    <property type="match status" value="1"/>
</dbReference>
<feature type="region of interest" description="Disordered" evidence="2">
    <location>
        <begin position="1"/>
        <end position="30"/>
    </location>
</feature>
<evidence type="ECO:0000313" key="3">
    <source>
        <dbReference type="EMBL" id="KAK3781685.1"/>
    </source>
</evidence>
<dbReference type="GO" id="GO:0005829">
    <property type="term" value="C:cytosol"/>
    <property type="evidence" value="ECO:0007669"/>
    <property type="project" value="UniProtKB-SubCell"/>
</dbReference>
<keyword evidence="1" id="KW-0378">Hydrolase</keyword>
<dbReference type="SUPFAM" id="SSF101386">
    <property type="entry name" value="all-alpha NTP pyrophosphatases"/>
    <property type="match status" value="1"/>
</dbReference>
<keyword evidence="1" id="KW-0460">Magnesium</keyword>
<keyword evidence="1" id="KW-0479">Metal-binding</keyword>
<dbReference type="Gene3D" id="1.10.287.1080">
    <property type="entry name" value="MazG-like"/>
    <property type="match status" value="1"/>
</dbReference>
<comment type="subcellular location">
    <subcellularLocation>
        <location evidence="1">Cytoplasm</location>
        <location evidence="1">Cytosol</location>
    </subcellularLocation>
</comment>
<evidence type="ECO:0000313" key="4">
    <source>
        <dbReference type="Proteomes" id="UP001283361"/>
    </source>
</evidence>
<reference evidence="3" key="1">
    <citation type="journal article" date="2023" name="G3 (Bethesda)">
        <title>A reference genome for the long-term kleptoplast-retaining sea slug Elysia crispata morphotype clarki.</title>
        <authorList>
            <person name="Eastman K.E."/>
            <person name="Pendleton A.L."/>
            <person name="Shaikh M.A."/>
            <person name="Suttiyut T."/>
            <person name="Ogas R."/>
            <person name="Tomko P."/>
            <person name="Gavelis G."/>
            <person name="Widhalm J.R."/>
            <person name="Wisecaver J.H."/>
        </authorList>
    </citation>
    <scope>NUCLEOTIDE SEQUENCE</scope>
    <source>
        <strain evidence="3">ECLA1</strain>
    </source>
</reference>
<protein>
    <recommendedName>
        <fullName evidence="1">dCTP pyrophosphatase 1</fullName>
        <ecNumber evidence="1">3.6.1.12</ecNumber>
    </recommendedName>
</protein>
<feature type="compositionally biased region" description="Polar residues" evidence="2">
    <location>
        <begin position="13"/>
        <end position="30"/>
    </location>
</feature>
<proteinExistence type="predicted"/>
<evidence type="ECO:0000256" key="2">
    <source>
        <dbReference type="SAM" id="MobiDB-lite"/>
    </source>
</evidence>
<evidence type="ECO:0000256" key="1">
    <source>
        <dbReference type="PIRNR" id="PIRNR029826"/>
    </source>
</evidence>
<comment type="function">
    <text evidence="1">Hydrolyzes deoxynucleoside triphosphates (dNTPs) to the corresponding nucleoside monophosphates. Has a strong preference for dCTP and its analogs including 5-iodo-dCTP and 5-methyl-dCTP for which it may even have a higher efficiency. May protect DNA or RNA against the incorporation of these genotoxic nucleotide analogs through their catabolism.</text>
</comment>
<name>A0AAE1A5P2_9GAST</name>
<dbReference type="GO" id="GO:0042262">
    <property type="term" value="P:DNA protection"/>
    <property type="evidence" value="ECO:0007669"/>
    <property type="project" value="UniProtKB-UniRule"/>
</dbReference>
<comment type="caution">
    <text evidence="3">The sequence shown here is derived from an EMBL/GenBank/DDBJ whole genome shotgun (WGS) entry which is preliminary data.</text>
</comment>
<feature type="compositionally biased region" description="Basic and acidic residues" evidence="2">
    <location>
        <begin position="1"/>
        <end position="12"/>
    </location>
</feature>
<keyword evidence="1" id="KW-0963">Cytoplasm</keyword>
<keyword evidence="4" id="KW-1185">Reference proteome</keyword>
<dbReference type="GO" id="GO:0047840">
    <property type="term" value="F:dCTP diphosphatase activity"/>
    <property type="evidence" value="ECO:0007669"/>
    <property type="project" value="UniProtKB-UniRule"/>
</dbReference>
<dbReference type="EC" id="3.6.1.12" evidence="1"/>
<comment type="catalytic activity">
    <reaction evidence="1">
        <text>dCTP + H2O = dCMP + diphosphate + H(+)</text>
        <dbReference type="Rhea" id="RHEA:22636"/>
        <dbReference type="ChEBI" id="CHEBI:15377"/>
        <dbReference type="ChEBI" id="CHEBI:15378"/>
        <dbReference type="ChEBI" id="CHEBI:33019"/>
        <dbReference type="ChEBI" id="CHEBI:57566"/>
        <dbReference type="ChEBI" id="CHEBI:61481"/>
        <dbReference type="EC" id="3.6.1.12"/>
    </reaction>
</comment>
<dbReference type="PANTHER" id="PTHR46523">
    <property type="entry name" value="DCTP PYROPHOSPHATASE 1"/>
    <property type="match status" value="1"/>
</dbReference>
<dbReference type="Proteomes" id="UP001283361">
    <property type="component" value="Unassembled WGS sequence"/>
</dbReference>
<dbReference type="InterPro" id="IPR025984">
    <property type="entry name" value="DCTPP"/>
</dbReference>
<dbReference type="Pfam" id="PF12643">
    <property type="entry name" value="MazG-like"/>
    <property type="match status" value="1"/>
</dbReference>